<comment type="caution">
    <text evidence="2">The sequence shown here is derived from an EMBL/GenBank/DDBJ whole genome shotgun (WGS) entry which is preliminary data.</text>
</comment>
<accession>A0A3M6UR47</accession>
<protein>
    <recommendedName>
        <fullName evidence="1">Fibrinogen C-terminal domain-containing protein</fullName>
    </recommendedName>
</protein>
<dbReference type="InterPro" id="IPR036056">
    <property type="entry name" value="Fibrinogen-like_C"/>
</dbReference>
<dbReference type="GO" id="GO:0005615">
    <property type="term" value="C:extracellular space"/>
    <property type="evidence" value="ECO:0007669"/>
    <property type="project" value="TreeGrafter"/>
</dbReference>
<proteinExistence type="predicted"/>
<reference evidence="2 3" key="1">
    <citation type="journal article" date="2018" name="Sci. Rep.">
        <title>Comparative analysis of the Pocillopora damicornis genome highlights role of immune system in coral evolution.</title>
        <authorList>
            <person name="Cunning R."/>
            <person name="Bay R.A."/>
            <person name="Gillette P."/>
            <person name="Baker A.C."/>
            <person name="Traylor-Knowles N."/>
        </authorList>
    </citation>
    <scope>NUCLEOTIDE SEQUENCE [LARGE SCALE GENOMIC DNA]</scope>
    <source>
        <strain evidence="2">RSMAS</strain>
        <tissue evidence="2">Whole animal</tissue>
    </source>
</reference>
<dbReference type="Proteomes" id="UP000275408">
    <property type="component" value="Unassembled WGS sequence"/>
</dbReference>
<dbReference type="EMBL" id="RCHS01000913">
    <property type="protein sequence ID" value="RMX56111.1"/>
    <property type="molecule type" value="Genomic_DNA"/>
</dbReference>
<feature type="domain" description="Fibrinogen C-terminal" evidence="1">
    <location>
        <begin position="102"/>
        <end position="324"/>
    </location>
</feature>
<dbReference type="STRING" id="46731.A0A3M6UR47"/>
<gene>
    <name evidence="2" type="ORF">pdam_00019939</name>
</gene>
<dbReference type="Pfam" id="PF00147">
    <property type="entry name" value="Fibrinogen_C"/>
    <property type="match status" value="2"/>
</dbReference>
<name>A0A3M6UR47_POCDA</name>
<organism evidence="2 3">
    <name type="scientific">Pocillopora damicornis</name>
    <name type="common">Cauliflower coral</name>
    <name type="synonym">Millepora damicornis</name>
    <dbReference type="NCBI Taxonomy" id="46731"/>
    <lineage>
        <taxon>Eukaryota</taxon>
        <taxon>Metazoa</taxon>
        <taxon>Cnidaria</taxon>
        <taxon>Anthozoa</taxon>
        <taxon>Hexacorallia</taxon>
        <taxon>Scleractinia</taxon>
        <taxon>Astrocoeniina</taxon>
        <taxon>Pocilloporidae</taxon>
        <taxon>Pocillopora</taxon>
    </lineage>
</organism>
<dbReference type="InterPro" id="IPR002181">
    <property type="entry name" value="Fibrinogen_a/b/g_C_dom"/>
</dbReference>
<dbReference type="CDD" id="cd00087">
    <property type="entry name" value="FReD"/>
    <property type="match status" value="1"/>
</dbReference>
<dbReference type="PROSITE" id="PS51406">
    <property type="entry name" value="FIBRINOGEN_C_2"/>
    <property type="match status" value="1"/>
</dbReference>
<sequence>CVALIIKYLSWNDFSPLNDFFSSGSALLLLALFVNSQFIPSTSAAPIDCQKNTAVCLEEIMKELTQLQFEVKILTENRTLVRCTTFIPNPLFESMPKTSSIFILSTSARNCAELYKSGRRISGVYTIDPDGSGAFNVYCDQTTANGGWTVIQKRMDGSVDFNRTWNEYKHGFGNLVGEFWLGLDKINRLTRNKTKNKLRVDLGLTTGKTVHSEYDWFGIGNETAKYRLYIGNITNATVSYDSLGPLRNLVFGTWDRDPVDCAERGGRGWWYGNGIKCAVLSNLNGIYPRCGRNTSAKIHWAKLDLTSAKDSAPSSTEMKIRPILLIVLKEVAEAGGMAAVLNVLFCQISMVFIRVVEGILLQRFTGQNATVSSDSLGPHRNLVFGTWDRDPVDCAQRGGRGWWYGNGIKCAVFSNLNGIYPRCGRNTSANIHWAELDRTSAEGSAPSSTEMKIRPVDF</sequence>
<dbReference type="OrthoDB" id="7972392at2759"/>
<dbReference type="Gene3D" id="3.90.215.10">
    <property type="entry name" value="Gamma Fibrinogen, chain A, domain 1"/>
    <property type="match status" value="2"/>
</dbReference>
<dbReference type="InterPro" id="IPR014716">
    <property type="entry name" value="Fibrinogen_a/b/g_C_1"/>
</dbReference>
<evidence type="ECO:0000259" key="1">
    <source>
        <dbReference type="PROSITE" id="PS51406"/>
    </source>
</evidence>
<dbReference type="NCBIfam" id="NF040941">
    <property type="entry name" value="GGGWT_bact"/>
    <property type="match status" value="1"/>
</dbReference>
<dbReference type="InterPro" id="IPR050373">
    <property type="entry name" value="Fibrinogen_C-term_domain"/>
</dbReference>
<dbReference type="AlphaFoldDB" id="A0A3M6UR47"/>
<dbReference type="PANTHER" id="PTHR19143">
    <property type="entry name" value="FIBRINOGEN/TENASCIN/ANGIOPOEITIN"/>
    <property type="match status" value="1"/>
</dbReference>
<dbReference type="SUPFAM" id="SSF56496">
    <property type="entry name" value="Fibrinogen C-terminal domain-like"/>
    <property type="match status" value="2"/>
</dbReference>
<dbReference type="SMART" id="SM00186">
    <property type="entry name" value="FBG"/>
    <property type="match status" value="1"/>
</dbReference>
<evidence type="ECO:0000313" key="3">
    <source>
        <dbReference type="Proteomes" id="UP000275408"/>
    </source>
</evidence>
<keyword evidence="3" id="KW-1185">Reference proteome</keyword>
<evidence type="ECO:0000313" key="2">
    <source>
        <dbReference type="EMBL" id="RMX56111.1"/>
    </source>
</evidence>
<feature type="non-terminal residue" evidence="2">
    <location>
        <position position="1"/>
    </location>
</feature>